<keyword evidence="4 7" id="KW-0547">Nucleotide-binding</keyword>
<feature type="domain" description="Cytidyltransferase-like" evidence="8">
    <location>
        <begin position="17"/>
        <end position="203"/>
    </location>
</feature>
<evidence type="ECO:0000256" key="5">
    <source>
        <dbReference type="ARBA" id="ARBA00022840"/>
    </source>
</evidence>
<keyword evidence="5 7" id="KW-0067">ATP-binding</keyword>
<keyword evidence="10" id="KW-1185">Reference proteome</keyword>
<dbReference type="InterPro" id="IPR051182">
    <property type="entry name" value="Euk_NMN_adenylyltrnsfrase"/>
</dbReference>
<comment type="catalytic activity">
    <reaction evidence="7">
        <text>beta-nicotinamide D-ribonucleotide + ATP + H(+) = diphosphate + NAD(+)</text>
        <dbReference type="Rhea" id="RHEA:21360"/>
        <dbReference type="ChEBI" id="CHEBI:14649"/>
        <dbReference type="ChEBI" id="CHEBI:15378"/>
        <dbReference type="ChEBI" id="CHEBI:30616"/>
        <dbReference type="ChEBI" id="CHEBI:33019"/>
        <dbReference type="ChEBI" id="CHEBI:57540"/>
        <dbReference type="EC" id="2.7.7.1"/>
    </reaction>
</comment>
<evidence type="ECO:0000259" key="8">
    <source>
        <dbReference type="Pfam" id="PF01467"/>
    </source>
</evidence>
<dbReference type="Gene3D" id="3.40.50.620">
    <property type="entry name" value="HUPs"/>
    <property type="match status" value="1"/>
</dbReference>
<dbReference type="EC" id="2.7.7.1" evidence="7"/>
<evidence type="ECO:0000256" key="3">
    <source>
        <dbReference type="ARBA" id="ARBA00022695"/>
    </source>
</evidence>
<comment type="catalytic activity">
    <reaction evidence="7">
        <text>nicotinate beta-D-ribonucleotide + ATP + H(+) = deamido-NAD(+) + diphosphate</text>
        <dbReference type="Rhea" id="RHEA:22860"/>
        <dbReference type="ChEBI" id="CHEBI:15378"/>
        <dbReference type="ChEBI" id="CHEBI:30616"/>
        <dbReference type="ChEBI" id="CHEBI:33019"/>
        <dbReference type="ChEBI" id="CHEBI:57502"/>
        <dbReference type="ChEBI" id="CHEBI:58437"/>
        <dbReference type="EC" id="2.7.7.18"/>
    </reaction>
</comment>
<reference evidence="9" key="1">
    <citation type="submission" date="2025-08" db="UniProtKB">
        <authorList>
            <consortium name="Ensembl"/>
        </authorList>
    </citation>
    <scope>IDENTIFICATION</scope>
</reference>
<dbReference type="Pfam" id="PF01467">
    <property type="entry name" value="CTP_transf_like"/>
    <property type="match status" value="1"/>
</dbReference>
<reference evidence="9" key="2">
    <citation type="submission" date="2025-09" db="UniProtKB">
        <authorList>
            <consortium name="Ensembl"/>
        </authorList>
    </citation>
    <scope>IDENTIFICATION</scope>
</reference>
<keyword evidence="2 7" id="KW-0808">Transferase</keyword>
<evidence type="ECO:0000256" key="6">
    <source>
        <dbReference type="ARBA" id="ARBA00023027"/>
    </source>
</evidence>
<keyword evidence="6 7" id="KW-0520">NAD</keyword>
<comment type="similarity">
    <text evidence="7">Belongs to the eukaryotic NMN adenylyltransferase family.</text>
</comment>
<dbReference type="GO" id="GO:0004515">
    <property type="term" value="F:nicotinate-nucleotide adenylyltransferase activity"/>
    <property type="evidence" value="ECO:0007669"/>
    <property type="project" value="UniProtKB-EC"/>
</dbReference>
<dbReference type="OMA" id="HFDYELN"/>
<dbReference type="InterPro" id="IPR004821">
    <property type="entry name" value="Cyt_trans-like"/>
</dbReference>
<keyword evidence="1 7" id="KW-0662">Pyridine nucleotide biosynthesis</keyword>
<keyword evidence="3 7" id="KW-0548">Nucleotidyltransferase</keyword>
<name>A0A8C4QP04_EPTBU</name>
<dbReference type="UniPathway" id="UPA00253">
    <property type="reaction ID" value="UER00600"/>
</dbReference>
<dbReference type="FunFam" id="3.40.50.620:FF:000181">
    <property type="entry name" value="Nicotinamide/nicotinic acid mononucleotide adenylyltransferase 3"/>
    <property type="match status" value="1"/>
</dbReference>
<dbReference type="GO" id="GO:0000309">
    <property type="term" value="F:nicotinamide-nucleotide adenylyltransferase activity"/>
    <property type="evidence" value="ECO:0007669"/>
    <property type="project" value="UniProtKB-EC"/>
</dbReference>
<proteinExistence type="inferred from homology"/>
<dbReference type="GO" id="GO:0009435">
    <property type="term" value="P:NAD+ biosynthetic process"/>
    <property type="evidence" value="ECO:0007669"/>
    <property type="project" value="UniProtKB-UniPathway"/>
</dbReference>
<dbReference type="AlphaFoldDB" id="A0A8C4QP04"/>
<comment type="pathway">
    <text evidence="7">Cofactor biosynthesis; NAD(+) biosynthesis; NAD(+) from nicotinamide D-ribonucleotide: step 1/1.</text>
</comment>
<dbReference type="PANTHER" id="PTHR12039:SF21">
    <property type="entry name" value="NICOTINAMIDE_NICOTINIC ACID MONONUCLEOTIDE ADENYLYLTRANSFERASE 1"/>
    <property type="match status" value="1"/>
</dbReference>
<accession>A0A8C4QP04</accession>
<dbReference type="Ensembl" id="ENSEBUT00000018324.1">
    <property type="protein sequence ID" value="ENSEBUP00000017748.1"/>
    <property type="gene ID" value="ENSEBUG00000011094.1"/>
</dbReference>
<dbReference type="PANTHER" id="PTHR12039">
    <property type="entry name" value="NICOTINAMIDE MONONUCLEOTIDE ADENYLYLTRANSFERASE"/>
    <property type="match status" value="1"/>
</dbReference>
<dbReference type="InterPro" id="IPR005248">
    <property type="entry name" value="NadD/NMNAT"/>
</dbReference>
<dbReference type="EC" id="2.7.7.18" evidence="7"/>
<evidence type="ECO:0000256" key="2">
    <source>
        <dbReference type="ARBA" id="ARBA00022679"/>
    </source>
</evidence>
<dbReference type="GeneTree" id="ENSGT00950000183179"/>
<dbReference type="Proteomes" id="UP000694388">
    <property type="component" value="Unplaced"/>
</dbReference>
<sequence>MENPFFMPLQQKPVILLMCGSFNPITNMHLRLFEIARDYLQDDGRYKVVKGILSPVSDHYKKKGLISASHRVEMARLATKGSDWIHVDAWESEQDAWIETIKRKALSCKIISSYLYFLFADQAKVMLLCGADVLHSFCVKDLWKKEDIEEIVGRFGILCVSRHGSSVPRQLIQDVDILWKCRFNIHIVDNWILNATSSTDVRREARRGHSVRFLVPDAVAKYIEGNRVYTDKSEQINSNSCLAPFSIHRRPETS</sequence>
<evidence type="ECO:0000256" key="4">
    <source>
        <dbReference type="ARBA" id="ARBA00022741"/>
    </source>
</evidence>
<evidence type="ECO:0000256" key="7">
    <source>
        <dbReference type="RuleBase" id="RU362021"/>
    </source>
</evidence>
<dbReference type="NCBIfam" id="TIGR00482">
    <property type="entry name" value="nicotinate (nicotinamide) nucleotide adenylyltransferase"/>
    <property type="match status" value="1"/>
</dbReference>
<evidence type="ECO:0000313" key="9">
    <source>
        <dbReference type="Ensembl" id="ENSEBUP00000017748.1"/>
    </source>
</evidence>
<dbReference type="GO" id="GO:0005634">
    <property type="term" value="C:nucleus"/>
    <property type="evidence" value="ECO:0007669"/>
    <property type="project" value="TreeGrafter"/>
</dbReference>
<dbReference type="InterPro" id="IPR014729">
    <property type="entry name" value="Rossmann-like_a/b/a_fold"/>
</dbReference>
<evidence type="ECO:0000256" key="1">
    <source>
        <dbReference type="ARBA" id="ARBA00022642"/>
    </source>
</evidence>
<organism evidence="9 10">
    <name type="scientific">Eptatretus burgeri</name>
    <name type="common">Inshore hagfish</name>
    <dbReference type="NCBI Taxonomy" id="7764"/>
    <lineage>
        <taxon>Eukaryota</taxon>
        <taxon>Metazoa</taxon>
        <taxon>Chordata</taxon>
        <taxon>Craniata</taxon>
        <taxon>Vertebrata</taxon>
        <taxon>Cyclostomata</taxon>
        <taxon>Myxini</taxon>
        <taxon>Myxiniformes</taxon>
        <taxon>Myxinidae</taxon>
        <taxon>Eptatretinae</taxon>
        <taxon>Eptatretus</taxon>
    </lineage>
</organism>
<dbReference type="GO" id="GO:0005524">
    <property type="term" value="F:ATP binding"/>
    <property type="evidence" value="ECO:0007669"/>
    <property type="project" value="UniProtKB-KW"/>
</dbReference>
<evidence type="ECO:0000313" key="10">
    <source>
        <dbReference type="Proteomes" id="UP000694388"/>
    </source>
</evidence>
<protein>
    <recommendedName>
        <fullName evidence="7">Nicotinamide-nucleotide adenylyltransferase</fullName>
        <ecNumber evidence="7">2.7.7.1</ecNumber>
        <ecNumber evidence="7">2.7.7.18</ecNumber>
    </recommendedName>
</protein>
<dbReference type="SUPFAM" id="SSF52374">
    <property type="entry name" value="Nucleotidylyl transferase"/>
    <property type="match status" value="1"/>
</dbReference>